<accession>A0A2G5PFK2</accession>
<evidence type="ECO:0000313" key="2">
    <source>
        <dbReference type="EMBL" id="PIB77098.1"/>
    </source>
</evidence>
<gene>
    <name evidence="2" type="ORF">CQY22_002235</name>
</gene>
<sequence>MSAAATLAQTVDSSDSTSSDRIEPQFRIELVRHIGLVLTSYTERYSFTGSYRECQDEIDFVQRQNRRTGWWSPRSAYRDNPAALAANNAARTALAREAARAFGHPSAWRPQNDELVAA</sequence>
<dbReference type="Proteomes" id="UP000230551">
    <property type="component" value="Unassembled WGS sequence"/>
</dbReference>
<dbReference type="EMBL" id="PDCN02000002">
    <property type="protein sequence ID" value="PIB77098.1"/>
    <property type="molecule type" value="Genomic_DNA"/>
</dbReference>
<evidence type="ECO:0000313" key="3">
    <source>
        <dbReference type="Proteomes" id="UP000230551"/>
    </source>
</evidence>
<dbReference type="STRING" id="85968.GCA_900073015_01898"/>
<reference evidence="2 3" key="1">
    <citation type="journal article" date="2017" name="Infect. Genet. Evol.">
        <title>The new phylogeny of the genus Mycobacterium: The old and the news.</title>
        <authorList>
            <person name="Tortoli E."/>
            <person name="Fedrizzi T."/>
            <person name="Meehan C.J."/>
            <person name="Trovato A."/>
            <person name="Grottola A."/>
            <person name="Giacobazzi E."/>
            <person name="Serpini G.F."/>
            <person name="Tagliazucchi S."/>
            <person name="Fabio A."/>
            <person name="Bettua C."/>
            <person name="Bertorelli R."/>
            <person name="Frascaro F."/>
            <person name="De Sanctis V."/>
            <person name="Pecorari M."/>
            <person name="Jousson O."/>
            <person name="Segata N."/>
            <person name="Cirillo D.M."/>
        </authorList>
    </citation>
    <scope>NUCLEOTIDE SEQUENCE [LARGE SCALE GENOMIC DNA]</scope>
    <source>
        <strain evidence="2 3">CIP1034565</strain>
    </source>
</reference>
<protein>
    <submittedName>
        <fullName evidence="2">Uncharacterized protein</fullName>
    </submittedName>
</protein>
<keyword evidence="3" id="KW-1185">Reference proteome</keyword>
<dbReference type="RefSeq" id="WP_090588759.1">
    <property type="nucleotide sequence ID" value="NZ_CP104302.1"/>
</dbReference>
<name>A0A2G5PFK2_9MYCO</name>
<proteinExistence type="predicted"/>
<dbReference type="AlphaFoldDB" id="A0A2G5PFK2"/>
<comment type="caution">
    <text evidence="2">The sequence shown here is derived from an EMBL/GenBank/DDBJ whole genome shotgun (WGS) entry which is preliminary data.</text>
</comment>
<evidence type="ECO:0000256" key="1">
    <source>
        <dbReference type="SAM" id="MobiDB-lite"/>
    </source>
</evidence>
<dbReference type="OrthoDB" id="4639451at2"/>
<feature type="region of interest" description="Disordered" evidence="1">
    <location>
        <begin position="1"/>
        <end position="22"/>
    </location>
</feature>
<organism evidence="2 3">
    <name type="scientific">Mycolicibacterium brumae</name>
    <dbReference type="NCBI Taxonomy" id="85968"/>
    <lineage>
        <taxon>Bacteria</taxon>
        <taxon>Bacillati</taxon>
        <taxon>Actinomycetota</taxon>
        <taxon>Actinomycetes</taxon>
        <taxon>Mycobacteriales</taxon>
        <taxon>Mycobacteriaceae</taxon>
        <taxon>Mycolicibacterium</taxon>
    </lineage>
</organism>